<organism evidence="2 3">
    <name type="scientific">Quillaja saponaria</name>
    <name type="common">Soap bark tree</name>
    <dbReference type="NCBI Taxonomy" id="32244"/>
    <lineage>
        <taxon>Eukaryota</taxon>
        <taxon>Viridiplantae</taxon>
        <taxon>Streptophyta</taxon>
        <taxon>Embryophyta</taxon>
        <taxon>Tracheophyta</taxon>
        <taxon>Spermatophyta</taxon>
        <taxon>Magnoliopsida</taxon>
        <taxon>eudicotyledons</taxon>
        <taxon>Gunneridae</taxon>
        <taxon>Pentapetalae</taxon>
        <taxon>rosids</taxon>
        <taxon>fabids</taxon>
        <taxon>Fabales</taxon>
        <taxon>Quillajaceae</taxon>
        <taxon>Quillaja</taxon>
    </lineage>
</organism>
<comment type="caution">
    <text evidence="2">The sequence shown here is derived from an EMBL/GenBank/DDBJ whole genome shotgun (WGS) entry which is preliminary data.</text>
</comment>
<dbReference type="EMBL" id="JARAOO010000012">
    <property type="protein sequence ID" value="KAJ7948093.1"/>
    <property type="molecule type" value="Genomic_DNA"/>
</dbReference>
<reference evidence="2" key="1">
    <citation type="journal article" date="2023" name="Science">
        <title>Elucidation of the pathway for biosynthesis of saponin adjuvants from the soapbark tree.</title>
        <authorList>
            <person name="Reed J."/>
            <person name="Orme A."/>
            <person name="El-Demerdash A."/>
            <person name="Owen C."/>
            <person name="Martin L.B.B."/>
            <person name="Misra R.C."/>
            <person name="Kikuchi S."/>
            <person name="Rejzek M."/>
            <person name="Martin A.C."/>
            <person name="Harkess A."/>
            <person name="Leebens-Mack J."/>
            <person name="Louveau T."/>
            <person name="Stephenson M.J."/>
            <person name="Osbourn A."/>
        </authorList>
    </citation>
    <scope>NUCLEOTIDE SEQUENCE</scope>
    <source>
        <strain evidence="2">S10</strain>
    </source>
</reference>
<dbReference type="Pfam" id="PF00168">
    <property type="entry name" value="C2"/>
    <property type="match status" value="1"/>
</dbReference>
<feature type="domain" description="C2" evidence="1">
    <location>
        <begin position="21"/>
        <end position="141"/>
    </location>
</feature>
<dbReference type="SMART" id="SM00239">
    <property type="entry name" value="C2"/>
    <property type="match status" value="1"/>
</dbReference>
<proteinExistence type="predicted"/>
<name>A0AAD7KYH0_QUISA</name>
<evidence type="ECO:0000259" key="1">
    <source>
        <dbReference type="PROSITE" id="PS50004"/>
    </source>
</evidence>
<keyword evidence="3" id="KW-1185">Reference proteome</keyword>
<evidence type="ECO:0000313" key="2">
    <source>
        <dbReference type="EMBL" id="KAJ7948093.1"/>
    </source>
</evidence>
<dbReference type="KEGG" id="qsa:O6P43_028618"/>
<keyword evidence="2" id="KW-0812">Transmembrane</keyword>
<dbReference type="PROSITE" id="PS50004">
    <property type="entry name" value="C2"/>
    <property type="match status" value="1"/>
</dbReference>
<dbReference type="InterPro" id="IPR000008">
    <property type="entry name" value="C2_dom"/>
</dbReference>
<dbReference type="SUPFAM" id="SSF49562">
    <property type="entry name" value="C2 domain (Calcium/lipid-binding domain, CaLB)"/>
    <property type="match status" value="1"/>
</dbReference>
<protein>
    <submittedName>
        <fullName evidence="2">Multiple C2 and transmembrane domain-containing 1</fullName>
    </submittedName>
</protein>
<dbReference type="PANTHER" id="PTHR31425">
    <property type="entry name" value="PHOSPHORIBOSYLANTHRANILATE TRANSFERASE ISOFORM 1"/>
    <property type="match status" value="1"/>
</dbReference>
<keyword evidence="2" id="KW-0472">Membrane</keyword>
<evidence type="ECO:0000313" key="3">
    <source>
        <dbReference type="Proteomes" id="UP001163823"/>
    </source>
</evidence>
<dbReference type="Gene3D" id="2.60.40.150">
    <property type="entry name" value="C2 domain"/>
    <property type="match status" value="1"/>
</dbReference>
<dbReference type="InterPro" id="IPR047259">
    <property type="entry name" value="QUIRKY-like"/>
</dbReference>
<accession>A0AAD7KYH0</accession>
<sequence>MAKQSKENDLSVKEISPKISAINNNNITSSGLDLVEISQFLYVRIKKAINLPGICGPNTCIPYVEVKLGEFKGTTPYVINCSNPEWNRVFAFSKELIQTLALSSFVILVKDKAVRNEPTIGRRQFSIADVPNRLTSESAIATHSYELKMEMDQRICILESC</sequence>
<dbReference type="Proteomes" id="UP001163823">
    <property type="component" value="Chromosome 12"/>
</dbReference>
<dbReference type="InterPro" id="IPR035892">
    <property type="entry name" value="C2_domain_sf"/>
</dbReference>
<gene>
    <name evidence="2" type="ORF">O6P43_028618</name>
</gene>
<dbReference type="PANTHER" id="PTHR31425:SF50">
    <property type="entry name" value="FT-INTERACTING PROTEIN 3-RELATED"/>
    <property type="match status" value="1"/>
</dbReference>
<dbReference type="AlphaFoldDB" id="A0AAD7KYH0"/>